<dbReference type="PANTHER" id="PTHR44942">
    <property type="entry name" value="METHYLTRANSF_11 DOMAIN-CONTAINING PROTEIN"/>
    <property type="match status" value="1"/>
</dbReference>
<gene>
    <name evidence="2" type="ORF">RIMI_LOCUS10899393</name>
</gene>
<dbReference type="Gene3D" id="3.40.50.150">
    <property type="entry name" value="Vaccinia Virus protein VP39"/>
    <property type="match status" value="1"/>
</dbReference>
<dbReference type="Proteomes" id="UP001176940">
    <property type="component" value="Unassembled WGS sequence"/>
</dbReference>
<accession>A0ABN9LM52</accession>
<sequence>MIQDLYPIEHMWRDLKIVVARRHRSNVRDLEQFAKEEWSKIPGGQGFNGMCINGRPLEMAVDVACGTGRYTLPLASHFKQVLGLDISESQISVAKQMTLAKNVSYMVSPAEKLPVKNDSVDLVHVAVAAHWFKLDKFLDETIRVLKTRGCLAVHAFEPIAEFEYKNLSDDLNAVMPEVWDTLFQQVDNSTDDMLCRYQNLYEAIPLKDKQRITDIPAKVQLTIPEMIGFTQSSYMFQQLKEKDVKRAEQFIMRINKRFRDILGEEVDSVRMNVHMKHYCVFACKH</sequence>
<dbReference type="InterPro" id="IPR029063">
    <property type="entry name" value="SAM-dependent_MTases_sf"/>
</dbReference>
<dbReference type="Pfam" id="PF08241">
    <property type="entry name" value="Methyltransf_11"/>
    <property type="match status" value="1"/>
</dbReference>
<dbReference type="CDD" id="cd02440">
    <property type="entry name" value="AdoMet_MTases"/>
    <property type="match status" value="1"/>
</dbReference>
<evidence type="ECO:0000259" key="1">
    <source>
        <dbReference type="Pfam" id="PF08241"/>
    </source>
</evidence>
<dbReference type="Gene3D" id="3.30.420.10">
    <property type="entry name" value="Ribonuclease H-like superfamily/Ribonuclease H"/>
    <property type="match status" value="1"/>
</dbReference>
<dbReference type="InterPro" id="IPR036397">
    <property type="entry name" value="RNaseH_sf"/>
</dbReference>
<dbReference type="SUPFAM" id="SSF53335">
    <property type="entry name" value="S-adenosyl-L-methionine-dependent methyltransferases"/>
    <property type="match status" value="1"/>
</dbReference>
<protein>
    <recommendedName>
        <fullName evidence="1">Methyltransferase type 11 domain-containing protein</fullName>
    </recommendedName>
</protein>
<dbReference type="EMBL" id="CAUEEQ010024042">
    <property type="protein sequence ID" value="CAJ0945448.1"/>
    <property type="molecule type" value="Genomic_DNA"/>
</dbReference>
<evidence type="ECO:0000313" key="3">
    <source>
        <dbReference type="Proteomes" id="UP001176940"/>
    </source>
</evidence>
<evidence type="ECO:0000313" key="2">
    <source>
        <dbReference type="EMBL" id="CAJ0945448.1"/>
    </source>
</evidence>
<comment type="caution">
    <text evidence="2">The sequence shown here is derived from an EMBL/GenBank/DDBJ whole genome shotgun (WGS) entry which is preliminary data.</text>
</comment>
<organism evidence="2 3">
    <name type="scientific">Ranitomeya imitator</name>
    <name type="common">mimic poison frog</name>
    <dbReference type="NCBI Taxonomy" id="111125"/>
    <lineage>
        <taxon>Eukaryota</taxon>
        <taxon>Metazoa</taxon>
        <taxon>Chordata</taxon>
        <taxon>Craniata</taxon>
        <taxon>Vertebrata</taxon>
        <taxon>Euteleostomi</taxon>
        <taxon>Amphibia</taxon>
        <taxon>Batrachia</taxon>
        <taxon>Anura</taxon>
        <taxon>Neobatrachia</taxon>
        <taxon>Hyloidea</taxon>
        <taxon>Dendrobatidae</taxon>
        <taxon>Dendrobatinae</taxon>
        <taxon>Ranitomeya</taxon>
    </lineage>
</organism>
<dbReference type="InterPro" id="IPR051052">
    <property type="entry name" value="Diverse_substrate_MTase"/>
</dbReference>
<proteinExistence type="predicted"/>
<feature type="domain" description="Methyltransferase type 11" evidence="1">
    <location>
        <begin position="61"/>
        <end position="152"/>
    </location>
</feature>
<keyword evidence="3" id="KW-1185">Reference proteome</keyword>
<name>A0ABN9LM52_9NEOB</name>
<dbReference type="PANTHER" id="PTHR44942:SF11">
    <property type="entry name" value="METHYLTRANSFERASE DDB_G0268948"/>
    <property type="match status" value="1"/>
</dbReference>
<reference evidence="2" key="1">
    <citation type="submission" date="2023-07" db="EMBL/GenBank/DDBJ databases">
        <authorList>
            <person name="Stuckert A."/>
        </authorList>
    </citation>
    <scope>NUCLEOTIDE SEQUENCE</scope>
</reference>
<dbReference type="InterPro" id="IPR013216">
    <property type="entry name" value="Methyltransf_11"/>
</dbReference>